<dbReference type="SUPFAM" id="SSF47699">
    <property type="entry name" value="Bifunctional inhibitor/lipid-transfer protein/seed storage 2S albumin"/>
    <property type="match status" value="1"/>
</dbReference>
<evidence type="ECO:0000256" key="3">
    <source>
        <dbReference type="ARBA" id="ARBA00023157"/>
    </source>
</evidence>
<keyword evidence="3" id="KW-1015">Disulfide bond</keyword>
<evidence type="ECO:0000313" key="9">
    <source>
        <dbReference type="RefSeq" id="XP_008802528.2"/>
    </source>
</evidence>
<dbReference type="RefSeq" id="XP_008802527.2">
    <property type="nucleotide sequence ID" value="XM_008804305.4"/>
</dbReference>
<sequence>MASFNLVHYAQSPAFVVLMAMSLIGFASSDYASDRAECADKVMALSTCLTYMQGSARAPTPDCCSSVKQVVEKSFKCVCVLVKDRNEPELASFKVNVTLALGLPSRCHVPANASDCPRLLNLPLNSTDAKVFEQYENALKGNSASNSGNSNGNASMSTKASGWRIETGAGLWNLSLLLLVPLLILGS</sequence>
<organism evidence="7 9">
    <name type="scientific">Phoenix dactylifera</name>
    <name type="common">Date palm</name>
    <dbReference type="NCBI Taxonomy" id="42345"/>
    <lineage>
        <taxon>Eukaryota</taxon>
        <taxon>Viridiplantae</taxon>
        <taxon>Streptophyta</taxon>
        <taxon>Embryophyta</taxon>
        <taxon>Tracheophyta</taxon>
        <taxon>Spermatophyta</taxon>
        <taxon>Magnoliopsida</taxon>
        <taxon>Liliopsida</taxon>
        <taxon>Arecaceae</taxon>
        <taxon>Coryphoideae</taxon>
        <taxon>Phoeniceae</taxon>
        <taxon>Phoenix</taxon>
    </lineage>
</organism>
<dbReference type="GeneID" id="103716344"/>
<dbReference type="InterPro" id="IPR036312">
    <property type="entry name" value="Bifun_inhib/LTP/seed_sf"/>
</dbReference>
<dbReference type="GO" id="GO:0008289">
    <property type="term" value="F:lipid binding"/>
    <property type="evidence" value="ECO:0007669"/>
    <property type="project" value="InterPro"/>
</dbReference>
<dbReference type="PANTHER" id="PTHR33044">
    <property type="entry name" value="BIFUNCTIONAL INHIBITOR/LIPID-TRANSFER PROTEIN/SEED STORAGE 2S ALBUMIN SUPERFAMILY PROTEIN-RELATED"/>
    <property type="match status" value="1"/>
</dbReference>
<evidence type="ECO:0000256" key="5">
    <source>
        <dbReference type="SAM" id="SignalP"/>
    </source>
</evidence>
<evidence type="ECO:0000256" key="2">
    <source>
        <dbReference type="ARBA" id="ARBA00022729"/>
    </source>
</evidence>
<keyword evidence="7" id="KW-1185">Reference proteome</keyword>
<feature type="domain" description="Bifunctional inhibitor/plant lipid transfer protein/seed storage helical" evidence="6">
    <location>
        <begin position="38"/>
        <end position="116"/>
    </location>
</feature>
<dbReference type="Pfam" id="PF14368">
    <property type="entry name" value="LTP_2"/>
    <property type="match status" value="1"/>
</dbReference>
<protein>
    <submittedName>
        <fullName evidence="8 9">Non-specific lipid transfer protein GPI-anchored 6-like</fullName>
    </submittedName>
</protein>
<evidence type="ECO:0000256" key="1">
    <source>
        <dbReference type="ARBA" id="ARBA00009748"/>
    </source>
</evidence>
<keyword evidence="4" id="KW-0325">Glycoprotein</keyword>
<reference evidence="8 9" key="1">
    <citation type="submission" date="2025-04" db="UniProtKB">
        <authorList>
            <consortium name="RefSeq"/>
        </authorList>
    </citation>
    <scope>IDENTIFICATION</scope>
    <source>
        <tissue evidence="8 9">Young leaves</tissue>
    </source>
</reference>
<dbReference type="RefSeq" id="XP_008802528.2">
    <property type="nucleotide sequence ID" value="XM_008804306.3"/>
</dbReference>
<dbReference type="InterPro" id="IPR043325">
    <property type="entry name" value="LTSS"/>
</dbReference>
<evidence type="ECO:0000313" key="8">
    <source>
        <dbReference type="RefSeq" id="XP_008802527.2"/>
    </source>
</evidence>
<dbReference type="CDD" id="cd00010">
    <property type="entry name" value="AAI_LTSS"/>
    <property type="match status" value="1"/>
</dbReference>
<dbReference type="PRINTS" id="PR00382">
    <property type="entry name" value="LIPIDTRNSFER"/>
</dbReference>
<proteinExistence type="inferred from homology"/>
<comment type="similarity">
    <text evidence="1">Belongs to the plant LTP family.</text>
</comment>
<dbReference type="AlphaFoldDB" id="A0A8B7CMV8"/>
<name>A0A8B7CMV8_PHODC</name>
<evidence type="ECO:0000313" key="7">
    <source>
        <dbReference type="Proteomes" id="UP000228380"/>
    </source>
</evidence>
<dbReference type="GO" id="GO:0006869">
    <property type="term" value="P:lipid transport"/>
    <property type="evidence" value="ECO:0007669"/>
    <property type="project" value="InterPro"/>
</dbReference>
<dbReference type="OrthoDB" id="1938537at2759"/>
<dbReference type="SMART" id="SM00499">
    <property type="entry name" value="AAI"/>
    <property type="match status" value="1"/>
</dbReference>
<dbReference type="InterPro" id="IPR016140">
    <property type="entry name" value="Bifunc_inhib/LTP/seed_store"/>
</dbReference>
<accession>A0A8B7CMV8</accession>
<dbReference type="Proteomes" id="UP000228380">
    <property type="component" value="Unplaced"/>
</dbReference>
<dbReference type="Gene3D" id="1.10.110.10">
    <property type="entry name" value="Plant lipid-transfer and hydrophobic proteins"/>
    <property type="match status" value="1"/>
</dbReference>
<evidence type="ECO:0000256" key="4">
    <source>
        <dbReference type="ARBA" id="ARBA00023180"/>
    </source>
</evidence>
<evidence type="ECO:0000259" key="6">
    <source>
        <dbReference type="SMART" id="SM00499"/>
    </source>
</evidence>
<feature type="chain" id="PRO_5044664155" evidence="5">
    <location>
        <begin position="30"/>
        <end position="187"/>
    </location>
</feature>
<dbReference type="InterPro" id="IPR000528">
    <property type="entry name" value="Plant_nsLTP"/>
</dbReference>
<keyword evidence="2 5" id="KW-0732">Signal</keyword>
<gene>
    <name evidence="8 9" type="primary">LOC103716344</name>
</gene>
<feature type="signal peptide" evidence="5">
    <location>
        <begin position="1"/>
        <end position="29"/>
    </location>
</feature>
<dbReference type="KEGG" id="pda:103716344"/>